<keyword evidence="2" id="KW-1185">Reference proteome</keyword>
<evidence type="ECO:0000313" key="1">
    <source>
        <dbReference type="EMBL" id="TKI60822.1"/>
    </source>
</evidence>
<sequence>MKNFNPMNAAQQPCQRALVPGAAIAPAWRAVDGFGGGVRLRAERANRRAGSVAVAALTGAHAVVVTTSALAVAPTAKPAAIAAHPGPVAWSPPPC</sequence>
<reference evidence="1 2" key="1">
    <citation type="submission" date="2019-04" db="EMBL/GenBank/DDBJ databases">
        <authorList>
            <person name="Dong K."/>
        </authorList>
    </citation>
    <scope>NUCLEOTIDE SEQUENCE [LARGE SCALE GENOMIC DNA]</scope>
    <source>
        <strain evidence="2">dk3543</strain>
    </source>
</reference>
<protein>
    <submittedName>
        <fullName evidence="1">Uncharacterized protein</fullName>
    </submittedName>
</protein>
<name>A0A4U2YK78_9ACTN</name>
<accession>A0A4U2YK78</accession>
<dbReference type="EMBL" id="SZPY01000004">
    <property type="protein sequence ID" value="TKI60822.1"/>
    <property type="molecule type" value="Genomic_DNA"/>
</dbReference>
<dbReference type="AlphaFoldDB" id="A0A4U2YK78"/>
<proteinExistence type="predicted"/>
<dbReference type="RefSeq" id="WP_137067128.1">
    <property type="nucleotide sequence ID" value="NZ_CP040748.1"/>
</dbReference>
<dbReference type="OrthoDB" id="10005329at2"/>
<dbReference type="Proteomes" id="UP000307808">
    <property type="component" value="Unassembled WGS sequence"/>
</dbReference>
<comment type="caution">
    <text evidence="1">The sequence shown here is derived from an EMBL/GenBank/DDBJ whole genome shotgun (WGS) entry which is preliminary data.</text>
</comment>
<gene>
    <name evidence="1" type="ORF">FC770_15050</name>
</gene>
<organism evidence="1 2">
    <name type="scientific">Nocardioides jishulii</name>
    <dbReference type="NCBI Taxonomy" id="2575440"/>
    <lineage>
        <taxon>Bacteria</taxon>
        <taxon>Bacillati</taxon>
        <taxon>Actinomycetota</taxon>
        <taxon>Actinomycetes</taxon>
        <taxon>Propionibacteriales</taxon>
        <taxon>Nocardioidaceae</taxon>
        <taxon>Nocardioides</taxon>
    </lineage>
</organism>
<evidence type="ECO:0000313" key="2">
    <source>
        <dbReference type="Proteomes" id="UP000307808"/>
    </source>
</evidence>